<feature type="domain" description="Thiamine pyrophosphate enzyme N-terminal TPP-binding" evidence="7">
    <location>
        <begin position="46"/>
        <end position="127"/>
    </location>
</feature>
<dbReference type="GO" id="GO:0009099">
    <property type="term" value="P:L-valine biosynthetic process"/>
    <property type="evidence" value="ECO:0007669"/>
    <property type="project" value="TreeGrafter"/>
</dbReference>
<evidence type="ECO:0000259" key="7">
    <source>
        <dbReference type="Pfam" id="PF02776"/>
    </source>
</evidence>
<keyword evidence="9" id="KW-1185">Reference proteome</keyword>
<dbReference type="Pfam" id="PF02775">
    <property type="entry name" value="TPP_enzyme_C"/>
    <property type="match status" value="1"/>
</dbReference>
<dbReference type="GO" id="GO:0016823">
    <property type="term" value="F:hydrolase activity, acting on acid carbon-carbon bonds, in ketonic substances"/>
    <property type="evidence" value="ECO:0007669"/>
    <property type="project" value="InterPro"/>
</dbReference>
<dbReference type="GO" id="GO:0019310">
    <property type="term" value="P:inositol catabolic process"/>
    <property type="evidence" value="ECO:0007669"/>
    <property type="project" value="InterPro"/>
</dbReference>
<dbReference type="InterPro" id="IPR029035">
    <property type="entry name" value="DHS-like_NAD/FAD-binding_dom"/>
</dbReference>
<dbReference type="GO" id="GO:0030976">
    <property type="term" value="F:thiamine pyrophosphate binding"/>
    <property type="evidence" value="ECO:0007669"/>
    <property type="project" value="InterPro"/>
</dbReference>
<feature type="region of interest" description="Disordered" evidence="4">
    <location>
        <begin position="611"/>
        <end position="635"/>
    </location>
</feature>
<dbReference type="InterPro" id="IPR000399">
    <property type="entry name" value="TPP-bd_CS"/>
</dbReference>
<dbReference type="InterPro" id="IPR030817">
    <property type="entry name" value="Myo_inos_IolD"/>
</dbReference>
<dbReference type="SUPFAM" id="SSF52467">
    <property type="entry name" value="DHS-like NAD/FAD-binding domain"/>
    <property type="match status" value="1"/>
</dbReference>
<dbReference type="GO" id="GO:0003984">
    <property type="term" value="F:acetolactate synthase activity"/>
    <property type="evidence" value="ECO:0007669"/>
    <property type="project" value="TreeGrafter"/>
</dbReference>
<name>A0A2I9E2U1_9DEIO</name>
<evidence type="ECO:0000256" key="1">
    <source>
        <dbReference type="ARBA" id="ARBA00007812"/>
    </source>
</evidence>
<comment type="caution">
    <text evidence="8">The sequence shown here is derived from an EMBL/GenBank/DDBJ whole genome shotgun (WGS) entry which is preliminary data.</text>
</comment>
<dbReference type="InterPro" id="IPR029061">
    <property type="entry name" value="THDP-binding"/>
</dbReference>
<dbReference type="CDD" id="cd07035">
    <property type="entry name" value="TPP_PYR_POX_like"/>
    <property type="match status" value="1"/>
</dbReference>
<organism evidence="8 9">
    <name type="scientific">Deinococcus aerius</name>
    <dbReference type="NCBI Taxonomy" id="200253"/>
    <lineage>
        <taxon>Bacteria</taxon>
        <taxon>Thermotogati</taxon>
        <taxon>Deinococcota</taxon>
        <taxon>Deinococci</taxon>
        <taxon>Deinococcales</taxon>
        <taxon>Deinococcaceae</taxon>
        <taxon>Deinococcus</taxon>
    </lineage>
</organism>
<dbReference type="InterPro" id="IPR011766">
    <property type="entry name" value="TPP_enzyme_TPP-bd"/>
</dbReference>
<dbReference type="EMBL" id="BFAG01000024">
    <property type="protein sequence ID" value="GBF08155.1"/>
    <property type="molecule type" value="Genomic_DNA"/>
</dbReference>
<dbReference type="InterPro" id="IPR012001">
    <property type="entry name" value="Thiamin_PyroP_enz_TPP-bd_dom"/>
</dbReference>
<dbReference type="InterPro" id="IPR045229">
    <property type="entry name" value="TPP_enz"/>
</dbReference>
<evidence type="ECO:0000259" key="5">
    <source>
        <dbReference type="Pfam" id="PF00205"/>
    </source>
</evidence>
<dbReference type="PROSITE" id="PS00187">
    <property type="entry name" value="TPP_ENZYMES"/>
    <property type="match status" value="1"/>
</dbReference>
<evidence type="ECO:0000313" key="8">
    <source>
        <dbReference type="EMBL" id="GBF08155.1"/>
    </source>
</evidence>
<dbReference type="NCBIfam" id="TIGR04377">
    <property type="entry name" value="myo_inos_iolD"/>
    <property type="match status" value="1"/>
</dbReference>
<evidence type="ECO:0000313" key="9">
    <source>
        <dbReference type="Proteomes" id="UP000236569"/>
    </source>
</evidence>
<dbReference type="Gene3D" id="3.40.50.1220">
    <property type="entry name" value="TPP-binding domain"/>
    <property type="match status" value="1"/>
</dbReference>
<dbReference type="GO" id="GO:0050660">
    <property type="term" value="F:flavin adenine dinucleotide binding"/>
    <property type="evidence" value="ECO:0007669"/>
    <property type="project" value="TreeGrafter"/>
</dbReference>
<feature type="domain" description="Thiamine pyrophosphate enzyme central" evidence="5">
    <location>
        <begin position="221"/>
        <end position="355"/>
    </location>
</feature>
<dbReference type="GO" id="GO:0009097">
    <property type="term" value="P:isoleucine biosynthetic process"/>
    <property type="evidence" value="ECO:0007669"/>
    <property type="project" value="TreeGrafter"/>
</dbReference>
<dbReference type="Gene3D" id="3.40.50.970">
    <property type="match status" value="2"/>
</dbReference>
<evidence type="ECO:0000259" key="6">
    <source>
        <dbReference type="Pfam" id="PF02775"/>
    </source>
</evidence>
<keyword evidence="2 3" id="KW-0786">Thiamine pyrophosphate</keyword>
<evidence type="ECO:0000256" key="2">
    <source>
        <dbReference type="ARBA" id="ARBA00023052"/>
    </source>
</evidence>
<evidence type="ECO:0000256" key="4">
    <source>
        <dbReference type="SAM" id="MobiDB-lite"/>
    </source>
</evidence>
<dbReference type="Pfam" id="PF00205">
    <property type="entry name" value="TPP_enzyme_M"/>
    <property type="match status" value="1"/>
</dbReference>
<dbReference type="SUPFAM" id="SSF52518">
    <property type="entry name" value="Thiamin diphosphate-binding fold (THDP-binding)"/>
    <property type="match status" value="2"/>
</dbReference>
<proteinExistence type="inferred from homology"/>
<dbReference type="RefSeq" id="WP_103131434.1">
    <property type="nucleotide sequence ID" value="NZ_BFAG01000024.1"/>
</dbReference>
<sequence>MNTVRLTVGQAALRFLAAQYSERDGVRQRLIPGVWGIFGHGNVAGLGQALEEYGDALGLPTYRPQNEQGMVHAAAAYARHRNRLQTFACTASIGPGSTNMLTGAALATVNRLPVLLLPSDIFANRIPDPVLQQLEHPLEHDLSVNDCFRPVSRFYTRISRPEQLLSALPEAMRVLTDPAETGAVVVSLPEDVQAEAYDWPESFLAGRVWRVRRPPPEPEVVREAAGLLRNAKRPLIVAGGGVIYSGAEGHLAQFAETFGLPVVESQAGKGSLVWDHPHNAGPVGSIGGSAANRLARGADVVLAIGTRLGDFVTASKTAFQNPDVRFLGLNVVPMDAAKLGALSLVADAREGLNALQAALEGWAGTGPAFRAAASNLITEWHGLVDAQRADTGSTPPSQGAVIGTVNRVTGGNTTVICAAGSLPGDLLRLWRPTDSKSYHVEYGFSCMGYEIPAGIGVALAEPGRRVVVMIGDGSYLMMNSEIVTAVAENLNLTVVLVDNRAYMSIRGLQMECGSPSFGNELRHRNPETGRTDGPVVNVDFVLHARGMGAQAVRAETLDELEAALKNAGDQGGVQVIVVPVNLRERVPGFDSWWDVPVAEVSGQEQVRRAREQYGARARAQRASFTPTPGRDEQEA</sequence>
<dbReference type="PANTHER" id="PTHR18968">
    <property type="entry name" value="THIAMINE PYROPHOSPHATE ENZYMES"/>
    <property type="match status" value="1"/>
</dbReference>
<dbReference type="PANTHER" id="PTHR18968:SF9">
    <property type="entry name" value="3D-(3,5_4)-TRIHYDROXYCYCLOHEXANE-1,2-DIONE HYDROLASE"/>
    <property type="match status" value="1"/>
</dbReference>
<dbReference type="GO" id="GO:0005948">
    <property type="term" value="C:acetolactate synthase complex"/>
    <property type="evidence" value="ECO:0007669"/>
    <property type="project" value="TreeGrafter"/>
</dbReference>
<feature type="domain" description="Thiamine pyrophosphate enzyme TPP-binding" evidence="6">
    <location>
        <begin position="419"/>
        <end position="578"/>
    </location>
</feature>
<comment type="similarity">
    <text evidence="1 3">Belongs to the TPP enzyme family.</text>
</comment>
<dbReference type="InterPro" id="IPR012000">
    <property type="entry name" value="Thiamin_PyroP_enz_cen_dom"/>
</dbReference>
<dbReference type="Pfam" id="PF02776">
    <property type="entry name" value="TPP_enzyme_N"/>
    <property type="match status" value="1"/>
</dbReference>
<protein>
    <submittedName>
        <fullName evidence="8">Thiamine pyrophosphate protein central region</fullName>
    </submittedName>
</protein>
<evidence type="ECO:0000256" key="3">
    <source>
        <dbReference type="RuleBase" id="RU362132"/>
    </source>
</evidence>
<reference evidence="9" key="1">
    <citation type="submission" date="2018-01" db="EMBL/GenBank/DDBJ databases">
        <title>Draft Genome Sequence of the Radioresistant Bacterium Deinococcus aerius TR0125, Isolated from the Higher Atmosphere above Japan.</title>
        <authorList>
            <person name="Satoh K."/>
            <person name="Arai H."/>
            <person name="Sanzen T."/>
            <person name="Kawaguchi Y."/>
            <person name="Hayashi H."/>
            <person name="Yokobori S."/>
            <person name="Yamagishi A."/>
            <person name="Oono Y."/>
            <person name="Narumi I."/>
        </authorList>
    </citation>
    <scope>NUCLEOTIDE SEQUENCE [LARGE SCALE GENOMIC DNA]</scope>
    <source>
        <strain evidence="9">TR0125</strain>
    </source>
</reference>
<dbReference type="AlphaFoldDB" id="A0A2I9E2U1"/>
<accession>A0A2I9E2U1</accession>
<dbReference type="GO" id="GO:0000287">
    <property type="term" value="F:magnesium ion binding"/>
    <property type="evidence" value="ECO:0007669"/>
    <property type="project" value="InterPro"/>
</dbReference>
<dbReference type="OrthoDB" id="4494979at2"/>
<gene>
    <name evidence="8" type="ORF">DAERI_240006</name>
</gene>
<dbReference type="Proteomes" id="UP000236569">
    <property type="component" value="Unassembled WGS sequence"/>
</dbReference>